<dbReference type="OrthoDB" id="978236at2"/>
<evidence type="ECO:0000313" key="1">
    <source>
        <dbReference type="EMBL" id="ROT47451.1"/>
    </source>
</evidence>
<dbReference type="AlphaFoldDB" id="A0A3N2QCF5"/>
<comment type="caution">
    <text evidence="1">The sequence shown here is derived from an EMBL/GenBank/DDBJ whole genome shotgun (WGS) entry which is preliminary data.</text>
</comment>
<dbReference type="EMBL" id="RARA01000023">
    <property type="protein sequence ID" value="ROT47451.1"/>
    <property type="molecule type" value="Genomic_DNA"/>
</dbReference>
<gene>
    <name evidence="1" type="ORF">EDM02_02230</name>
</gene>
<protein>
    <recommendedName>
        <fullName evidence="3">Outer membrane protein beta-barrel domain-containing protein</fullName>
    </recommendedName>
</protein>
<accession>A0A3N2QCF5</accession>
<reference evidence="1 2" key="1">
    <citation type="submission" date="2018-09" db="EMBL/GenBank/DDBJ databases">
        <title>Comparative Genomics of Wolbachia-Cardinium Dual Endosymbiosis in a Plant-Parasitic Nematode.</title>
        <authorList>
            <person name="Brown A.M.V."/>
            <person name="Wasala S.K."/>
            <person name="Howe D.K."/>
            <person name="Peetz A.B."/>
            <person name="Zasada I.A."/>
            <person name="Denver D.R."/>
        </authorList>
    </citation>
    <scope>NUCLEOTIDE SEQUENCE [LARGE SCALE GENOMIC DNA]</scope>
    <source>
        <strain evidence="1 2">Pp_1</strain>
    </source>
</reference>
<dbReference type="RefSeq" id="WP_123662685.1">
    <property type="nucleotide sequence ID" value="NZ_RARA01000023.1"/>
</dbReference>
<name>A0A3N2QCF5_9BACT</name>
<proteinExistence type="predicted"/>
<sequence>MLAWGFLIGSYTAMASARFSVELSPSFSINRIYCPDKPPICDKGGSVKIHLGAAYHFTLQEHCSLSTGLSYALGHIGWTRSASASTLAIDEEHFLQSIWAPILCRFYTSEIMIDTSIYCKLGLVPAIYLPTRPIVKLHPGGDTVLKMRPFSCLILCGMGIKYDFSLTNSLAVGLSYCWDVLGAGIIKVTSNNSAIYCHNHFACFDICVLF</sequence>
<dbReference type="Proteomes" id="UP000270927">
    <property type="component" value="Unassembled WGS sequence"/>
</dbReference>
<evidence type="ECO:0008006" key="3">
    <source>
        <dbReference type="Google" id="ProtNLM"/>
    </source>
</evidence>
<keyword evidence="2" id="KW-1185">Reference proteome</keyword>
<organism evidence="1 2">
    <name type="scientific">Candidatus Cardinium hertigii</name>
    <dbReference type="NCBI Taxonomy" id="247481"/>
    <lineage>
        <taxon>Bacteria</taxon>
        <taxon>Pseudomonadati</taxon>
        <taxon>Bacteroidota</taxon>
        <taxon>Cytophagia</taxon>
        <taxon>Cytophagales</taxon>
        <taxon>Amoebophilaceae</taxon>
        <taxon>Candidatus Cardinium</taxon>
    </lineage>
</organism>
<evidence type="ECO:0000313" key="2">
    <source>
        <dbReference type="Proteomes" id="UP000270927"/>
    </source>
</evidence>